<dbReference type="Proteomes" id="UP001177023">
    <property type="component" value="Unassembled WGS sequence"/>
</dbReference>
<dbReference type="PROSITE" id="PS51084">
    <property type="entry name" value="HIT_2"/>
    <property type="match status" value="1"/>
</dbReference>
<evidence type="ECO:0000256" key="4">
    <source>
        <dbReference type="ARBA" id="ARBA00025764"/>
    </source>
</evidence>
<feature type="domain" description="HIT" evidence="9">
    <location>
        <begin position="25"/>
        <end position="137"/>
    </location>
</feature>
<dbReference type="GO" id="GO:0016787">
    <property type="term" value="F:hydrolase activity"/>
    <property type="evidence" value="ECO:0007669"/>
    <property type="project" value="UniProtKB-KW"/>
</dbReference>
<comment type="similarity">
    <text evidence="4">Belongs to the HINT family.</text>
</comment>
<name>A0AA36D7R2_9BILA</name>
<dbReference type="GO" id="GO:0000166">
    <property type="term" value="F:nucleotide binding"/>
    <property type="evidence" value="ECO:0007669"/>
    <property type="project" value="UniProtKB-KW"/>
</dbReference>
<evidence type="ECO:0000256" key="6">
    <source>
        <dbReference type="ARBA" id="ARBA00042361"/>
    </source>
</evidence>
<dbReference type="PANTHER" id="PTHR12486:SF5">
    <property type="entry name" value="ADENOSINE 5'-MONOPHOSPHORAMIDASE HINT3"/>
    <property type="match status" value="1"/>
</dbReference>
<evidence type="ECO:0000313" key="10">
    <source>
        <dbReference type="EMBL" id="CAJ0582322.1"/>
    </source>
</evidence>
<dbReference type="EMBL" id="CATQJA010002664">
    <property type="protein sequence ID" value="CAJ0582322.1"/>
    <property type="molecule type" value="Genomic_DNA"/>
</dbReference>
<evidence type="ECO:0000256" key="3">
    <source>
        <dbReference type="ARBA" id="ARBA00024472"/>
    </source>
</evidence>
<feature type="region of interest" description="Disordered" evidence="8">
    <location>
        <begin position="161"/>
        <end position="182"/>
    </location>
</feature>
<keyword evidence="11" id="KW-1185">Reference proteome</keyword>
<feature type="short sequence motif" description="Histidine triad motif" evidence="7">
    <location>
        <begin position="122"/>
        <end position="126"/>
    </location>
</feature>
<evidence type="ECO:0000256" key="7">
    <source>
        <dbReference type="PROSITE-ProRule" id="PRU00464"/>
    </source>
</evidence>
<dbReference type="SUPFAM" id="SSF54197">
    <property type="entry name" value="HIT-like"/>
    <property type="match status" value="1"/>
</dbReference>
<organism evidence="10 11">
    <name type="scientific">Mesorhabditis spiculigera</name>
    <dbReference type="NCBI Taxonomy" id="96644"/>
    <lineage>
        <taxon>Eukaryota</taxon>
        <taxon>Metazoa</taxon>
        <taxon>Ecdysozoa</taxon>
        <taxon>Nematoda</taxon>
        <taxon>Chromadorea</taxon>
        <taxon>Rhabditida</taxon>
        <taxon>Rhabditina</taxon>
        <taxon>Rhabditomorpha</taxon>
        <taxon>Rhabditoidea</taxon>
        <taxon>Rhabditidae</taxon>
        <taxon>Mesorhabditinae</taxon>
        <taxon>Mesorhabditis</taxon>
    </lineage>
</organism>
<keyword evidence="2" id="KW-0378">Hydrolase</keyword>
<dbReference type="PANTHER" id="PTHR12486">
    <property type="entry name" value="APRATAXIN-RELATED"/>
    <property type="match status" value="1"/>
</dbReference>
<accession>A0AA36D7R2</accession>
<sequence>MLCTTITTAGIYLIYRKMHGVSGCSFCDIVTNKKDQHLATSDKCVVIKDKSPKAPHHYLVLSRAHINKPTDLTYADVDLIKEMETAGREVLRVELKAKGEADTVEDMLRIGFHWPPMVRVNHLHMHVLYPVKDLGFFSKMLVFKPGKVFKESGKLIQELEEKSGRRPSDQVHDVDPNNPAKNDVYEALPAHAIAN</sequence>
<evidence type="ECO:0000313" key="11">
    <source>
        <dbReference type="Proteomes" id="UP001177023"/>
    </source>
</evidence>
<dbReference type="Gene3D" id="3.30.428.10">
    <property type="entry name" value="HIT-like"/>
    <property type="match status" value="1"/>
</dbReference>
<evidence type="ECO:0000259" key="9">
    <source>
        <dbReference type="PROSITE" id="PS51084"/>
    </source>
</evidence>
<dbReference type="Pfam" id="PF11969">
    <property type="entry name" value="DcpS_C"/>
    <property type="match status" value="1"/>
</dbReference>
<evidence type="ECO:0000256" key="2">
    <source>
        <dbReference type="ARBA" id="ARBA00022801"/>
    </source>
</evidence>
<evidence type="ECO:0000256" key="5">
    <source>
        <dbReference type="ARBA" id="ARBA00039802"/>
    </source>
</evidence>
<evidence type="ECO:0000256" key="8">
    <source>
        <dbReference type="SAM" id="MobiDB-lite"/>
    </source>
</evidence>
<comment type="catalytic activity">
    <reaction evidence="3">
        <text>adenosine 5'-phosphoramidate + H2O = NH4(+) + AMP</text>
        <dbReference type="Rhea" id="RHEA:67916"/>
        <dbReference type="ChEBI" id="CHEBI:15377"/>
        <dbReference type="ChEBI" id="CHEBI:28938"/>
        <dbReference type="ChEBI" id="CHEBI:57890"/>
        <dbReference type="ChEBI" id="CHEBI:456215"/>
    </reaction>
</comment>
<feature type="non-terminal residue" evidence="10">
    <location>
        <position position="1"/>
    </location>
</feature>
<reference evidence="10" key="1">
    <citation type="submission" date="2023-06" db="EMBL/GenBank/DDBJ databases">
        <authorList>
            <person name="Delattre M."/>
        </authorList>
    </citation>
    <scope>NUCLEOTIDE SEQUENCE</scope>
    <source>
        <strain evidence="10">AF72</strain>
    </source>
</reference>
<keyword evidence="1" id="KW-0547">Nucleotide-binding</keyword>
<comment type="caution">
    <text evidence="10">The sequence shown here is derived from an EMBL/GenBank/DDBJ whole genome shotgun (WGS) entry which is preliminary data.</text>
</comment>
<proteinExistence type="inferred from homology"/>
<evidence type="ECO:0000256" key="1">
    <source>
        <dbReference type="ARBA" id="ARBA00022741"/>
    </source>
</evidence>
<gene>
    <name evidence="10" type="ORF">MSPICULIGERA_LOCUS20458</name>
</gene>
<dbReference type="InterPro" id="IPR036265">
    <property type="entry name" value="HIT-like_sf"/>
</dbReference>
<protein>
    <recommendedName>
        <fullName evidence="5">Adenosine 5'-monophosphoramidase HINT3</fullName>
    </recommendedName>
    <alternativeName>
        <fullName evidence="6">Histidine triad nucleotide-binding protein 3</fullName>
    </alternativeName>
</protein>
<feature type="compositionally biased region" description="Basic and acidic residues" evidence="8">
    <location>
        <begin position="161"/>
        <end position="175"/>
    </location>
</feature>
<dbReference type="InterPro" id="IPR011146">
    <property type="entry name" value="HIT-like"/>
</dbReference>
<dbReference type="AlphaFoldDB" id="A0AA36D7R2"/>